<evidence type="ECO:0000256" key="1">
    <source>
        <dbReference type="SAM" id="MobiDB-lite"/>
    </source>
</evidence>
<keyword evidence="2" id="KW-1133">Transmembrane helix</keyword>
<reference evidence="3 4" key="1">
    <citation type="submission" date="2018-03" db="EMBL/GenBank/DDBJ databases">
        <title>Genomic Encyclopedia of Archaeal and Bacterial Type Strains, Phase II (KMG-II): from individual species to whole genera.</title>
        <authorList>
            <person name="Goeker M."/>
        </authorList>
    </citation>
    <scope>NUCLEOTIDE SEQUENCE [LARGE SCALE GENOMIC DNA]</scope>
    <source>
        <strain evidence="3 4">DSM 43146</strain>
    </source>
</reference>
<sequence length="292" mass="30252">MTGAEFEGVDIDLLADYVGGALDGTPDEERVAALVSTDTAWRAAYEALEPGMIAVGAVLREFEPEPMPDELAARLDEMFRTPSAEMQNATNETAADERAETVPAKVVDLDSARRRRRRWAAPIAVAAAVIAFAGVGVNAFLTSETMGDAQSAAGSAANSQAEVMTDSSAADSVTVRSGTDYNSGTLASAAGKQTRSSGSLDSPAPAAGQEPVTVFSLDRLSSPDALAECLGEISRENGGVLSFELVDYARFNGSPAVIVRFSAANGTWVWAVGPECGTSGAGADLVEQVPVR</sequence>
<keyword evidence="2" id="KW-0472">Membrane</keyword>
<keyword evidence="2" id="KW-0812">Transmembrane</keyword>
<keyword evidence="4" id="KW-1185">Reference proteome</keyword>
<organism evidence="3 4">
    <name type="scientific">Actinoplanes italicus</name>
    <dbReference type="NCBI Taxonomy" id="113567"/>
    <lineage>
        <taxon>Bacteria</taxon>
        <taxon>Bacillati</taxon>
        <taxon>Actinomycetota</taxon>
        <taxon>Actinomycetes</taxon>
        <taxon>Micromonosporales</taxon>
        <taxon>Micromonosporaceae</taxon>
        <taxon>Actinoplanes</taxon>
    </lineage>
</organism>
<proteinExistence type="predicted"/>
<dbReference type="OrthoDB" id="3404896at2"/>
<evidence type="ECO:0000256" key="2">
    <source>
        <dbReference type="SAM" id="Phobius"/>
    </source>
</evidence>
<feature type="region of interest" description="Disordered" evidence="1">
    <location>
        <begin position="184"/>
        <end position="208"/>
    </location>
</feature>
<dbReference type="EMBL" id="PVMZ01000008">
    <property type="protein sequence ID" value="PRX20601.1"/>
    <property type="molecule type" value="Genomic_DNA"/>
</dbReference>
<gene>
    <name evidence="3" type="ORF">CLV67_108402</name>
</gene>
<dbReference type="AlphaFoldDB" id="A0A2T0KBN9"/>
<evidence type="ECO:0000313" key="4">
    <source>
        <dbReference type="Proteomes" id="UP000239415"/>
    </source>
</evidence>
<evidence type="ECO:0000313" key="3">
    <source>
        <dbReference type="EMBL" id="PRX20601.1"/>
    </source>
</evidence>
<feature type="compositionally biased region" description="Polar residues" evidence="1">
    <location>
        <begin position="184"/>
        <end position="200"/>
    </location>
</feature>
<feature type="transmembrane region" description="Helical" evidence="2">
    <location>
        <begin position="119"/>
        <end position="141"/>
    </location>
</feature>
<name>A0A2T0KBN9_9ACTN</name>
<comment type="caution">
    <text evidence="3">The sequence shown here is derived from an EMBL/GenBank/DDBJ whole genome shotgun (WGS) entry which is preliminary data.</text>
</comment>
<dbReference type="RefSeq" id="WP_106321301.1">
    <property type="nucleotide sequence ID" value="NZ_BOMO01000084.1"/>
</dbReference>
<accession>A0A2T0KBN9</accession>
<protein>
    <submittedName>
        <fullName evidence="3">Uncharacterized protein</fullName>
    </submittedName>
</protein>
<dbReference type="Proteomes" id="UP000239415">
    <property type="component" value="Unassembled WGS sequence"/>
</dbReference>